<dbReference type="EMBL" id="JAOQJX010000038">
    <property type="protein sequence ID" value="MCU6748794.1"/>
    <property type="molecule type" value="Genomic_DNA"/>
</dbReference>
<feature type="transmembrane region" description="Helical" evidence="2">
    <location>
        <begin position="253"/>
        <end position="271"/>
    </location>
</feature>
<accession>A0ABT2TGJ7</accession>
<sequence>MKCPICQKEVEIQKKQVGVNENNDPIFNEYAICRNCKKQWNLDKQRAKKAAKKAAGTKEQPLKPGVQNQTANVERQKQTADHKPANLNTQKSTAKKNGNSSANTAVSPEKTTELKKVSAERAQAKKTGRPTAAGTQVKTRSPKQAPADKPVKRTGQGQPAKHTRSTAPAEEQKYANIPPERIRTKRETAVKKGYEDMLATDPGRRPVKKRRTAPSENTTYKNSAKSAPAARRKPEPPVVEEDMYEEETPRFRSVKIIFGVLSLIGFAFFTYKAFTTGLTDVTAGNESSAGTIYIILALCLLLSGILLFILQKKNTFCAFLFPAVFCIGGAVFAFLKRNTDSMLLYCAVGCAVFAVIFIILTIASLGSGDSYDEEDYDDPFEDDYDNY</sequence>
<evidence type="ECO:0000256" key="2">
    <source>
        <dbReference type="SAM" id="Phobius"/>
    </source>
</evidence>
<organism evidence="3 4">
    <name type="scientific">Faecalicatena acetigenes</name>
    <dbReference type="NCBI Taxonomy" id="2981790"/>
    <lineage>
        <taxon>Bacteria</taxon>
        <taxon>Bacillati</taxon>
        <taxon>Bacillota</taxon>
        <taxon>Clostridia</taxon>
        <taxon>Lachnospirales</taxon>
        <taxon>Lachnospiraceae</taxon>
        <taxon>Faecalicatena</taxon>
    </lineage>
</organism>
<feature type="region of interest" description="Disordered" evidence="1">
    <location>
        <begin position="44"/>
        <end position="244"/>
    </location>
</feature>
<proteinExistence type="predicted"/>
<evidence type="ECO:0000256" key="1">
    <source>
        <dbReference type="SAM" id="MobiDB-lite"/>
    </source>
</evidence>
<evidence type="ECO:0000313" key="3">
    <source>
        <dbReference type="EMBL" id="MCU6748794.1"/>
    </source>
</evidence>
<keyword evidence="2" id="KW-1133">Transmembrane helix</keyword>
<feature type="compositionally biased region" description="Basic and acidic residues" evidence="1">
    <location>
        <begin position="110"/>
        <end position="123"/>
    </location>
</feature>
<dbReference type="SUPFAM" id="SSF103473">
    <property type="entry name" value="MFS general substrate transporter"/>
    <property type="match status" value="1"/>
</dbReference>
<comment type="caution">
    <text evidence="3">The sequence shown here is derived from an EMBL/GenBank/DDBJ whole genome shotgun (WGS) entry which is preliminary data.</text>
</comment>
<feature type="transmembrane region" description="Helical" evidence="2">
    <location>
        <begin position="291"/>
        <end position="310"/>
    </location>
</feature>
<gene>
    <name evidence="3" type="ORF">OCV51_14250</name>
</gene>
<keyword evidence="2" id="KW-0812">Transmembrane</keyword>
<feature type="compositionally biased region" description="Basic and acidic residues" evidence="1">
    <location>
        <begin position="180"/>
        <end position="195"/>
    </location>
</feature>
<name>A0ABT2TGJ7_9FIRM</name>
<dbReference type="Proteomes" id="UP001652394">
    <property type="component" value="Unassembled WGS sequence"/>
</dbReference>
<keyword evidence="2" id="KW-0472">Membrane</keyword>
<feature type="transmembrane region" description="Helical" evidence="2">
    <location>
        <begin position="317"/>
        <end position="336"/>
    </location>
</feature>
<feature type="compositionally biased region" description="Basic and acidic residues" evidence="1">
    <location>
        <begin position="74"/>
        <end position="84"/>
    </location>
</feature>
<dbReference type="Gene3D" id="1.20.1250.20">
    <property type="entry name" value="MFS general substrate transporter like domains"/>
    <property type="match status" value="1"/>
</dbReference>
<dbReference type="RefSeq" id="WP_059070087.1">
    <property type="nucleotide sequence ID" value="NZ_JAOQJX010000038.1"/>
</dbReference>
<evidence type="ECO:0000313" key="4">
    <source>
        <dbReference type="Proteomes" id="UP001652394"/>
    </source>
</evidence>
<keyword evidence="4" id="KW-1185">Reference proteome</keyword>
<feature type="compositionally biased region" description="Polar residues" evidence="1">
    <location>
        <begin position="86"/>
        <end position="106"/>
    </location>
</feature>
<feature type="compositionally biased region" description="Polar residues" evidence="1">
    <location>
        <begin position="214"/>
        <end position="225"/>
    </location>
</feature>
<feature type="transmembrane region" description="Helical" evidence="2">
    <location>
        <begin position="342"/>
        <end position="363"/>
    </location>
</feature>
<protein>
    <submittedName>
        <fullName evidence="3">Uncharacterized protein</fullName>
    </submittedName>
</protein>
<reference evidence="3 4" key="1">
    <citation type="journal article" date="2021" name="ISME Commun">
        <title>Automated analysis of genomic sequences facilitates high-throughput and comprehensive description of bacteria.</title>
        <authorList>
            <person name="Hitch T.C.A."/>
        </authorList>
    </citation>
    <scope>NUCLEOTIDE SEQUENCE [LARGE SCALE GENOMIC DNA]</scope>
    <source>
        <strain evidence="3 4">H2_18</strain>
    </source>
</reference>
<dbReference type="InterPro" id="IPR036259">
    <property type="entry name" value="MFS_trans_sf"/>
</dbReference>